<accession>A0A2P1BRS1</accession>
<dbReference type="RefSeq" id="YP_003204679.1">
    <property type="nucleotide sequence ID" value="NC_013237.1"/>
</dbReference>
<evidence type="ECO:0000313" key="2">
    <source>
        <dbReference type="EMBL" id="AVI56946.1"/>
    </source>
</evidence>
<protein>
    <submittedName>
        <fullName evidence="2">Early protein 4</fullName>
    </submittedName>
</protein>
<gene>
    <name evidence="2" type="primary">E4</name>
</gene>
<reference evidence="2" key="1">
    <citation type="submission" date="2017-03" db="EMBL/GenBank/DDBJ databases">
        <authorList>
            <person name="Afonso C.L."/>
            <person name="Miller P.J."/>
            <person name="Scott M.A."/>
            <person name="Spackman E."/>
            <person name="Goraichik I."/>
            <person name="Dimitrov K.M."/>
            <person name="Suarez D.L."/>
            <person name="Swayne D.E."/>
        </authorList>
    </citation>
    <scope>NUCLEOTIDE SEQUENCE</scope>
    <source>
        <strain evidence="2">Missouri</strain>
    </source>
</reference>
<evidence type="ECO:0000256" key="1">
    <source>
        <dbReference type="SAM" id="MobiDB-lite"/>
    </source>
</evidence>
<organism evidence="2">
    <name type="scientific">Canis familiaris papillomavirus 6</name>
    <dbReference type="NCBI Taxonomy" id="1513269"/>
    <lineage>
        <taxon>Viruses</taxon>
        <taxon>Monodnaviria</taxon>
        <taxon>Shotokuvirae</taxon>
        <taxon>Cossaviricota</taxon>
        <taxon>Papovaviricetes</taxon>
        <taxon>Zurhausenvirales</taxon>
        <taxon>Papillomaviridae</taxon>
        <taxon>Firstpapillomavirinae</taxon>
        <taxon>Lambdapapillomavirus</taxon>
        <taxon>Lambdapapillomavirus 3</taxon>
    </lineage>
</organism>
<sequence>QHLLFPLVLSQPPDRPPAGTPPRRGPPPDLAPPRKKLYPQLRDDLDDIYGRRRERPLDDEDSEDEERENWPAIPLPRQGLSRRLQEKLDSALKQLQKEIEHDLRDFSSMLRIPLSLF</sequence>
<feature type="non-terminal residue" evidence="2">
    <location>
        <position position="1"/>
    </location>
</feature>
<proteinExistence type="predicted"/>
<name>A0A2P1BRS1_9PAPI</name>
<dbReference type="KEGG" id="vg:11187357"/>
<feature type="region of interest" description="Disordered" evidence="1">
    <location>
        <begin position="1"/>
        <end position="81"/>
    </location>
</feature>
<feature type="compositionally biased region" description="Pro residues" evidence="1">
    <location>
        <begin position="13"/>
        <end position="31"/>
    </location>
</feature>
<dbReference type="EMBL" id="KY802017">
    <property type="protein sequence ID" value="AVI56946.1"/>
    <property type="molecule type" value="Genomic_DNA"/>
</dbReference>
<feature type="compositionally biased region" description="Acidic residues" evidence="1">
    <location>
        <begin position="57"/>
        <end position="67"/>
    </location>
</feature>